<dbReference type="EMBL" id="GL877068">
    <property type="protein sequence ID" value="KLU93044.1"/>
    <property type="molecule type" value="Genomic_DNA"/>
</dbReference>
<dbReference type="InterPro" id="IPR001242">
    <property type="entry name" value="Condensation_dom"/>
</dbReference>
<evidence type="ECO:0000256" key="1">
    <source>
        <dbReference type="SAM" id="MobiDB-lite"/>
    </source>
</evidence>
<feature type="non-terminal residue" evidence="3">
    <location>
        <position position="110"/>
    </location>
</feature>
<dbReference type="GO" id="GO:0003824">
    <property type="term" value="F:catalytic activity"/>
    <property type="evidence" value="ECO:0007669"/>
    <property type="project" value="InterPro"/>
</dbReference>
<evidence type="ECO:0000313" key="3">
    <source>
        <dbReference type="EMBL" id="KLU93044.1"/>
    </source>
</evidence>
<proteinExistence type="predicted"/>
<organism evidence="3">
    <name type="scientific">Magnaporthiopsis poae (strain ATCC 64411 / 73-15)</name>
    <name type="common">Kentucky bluegrass fungus</name>
    <name type="synonym">Magnaporthe poae</name>
    <dbReference type="NCBI Taxonomy" id="644358"/>
    <lineage>
        <taxon>Eukaryota</taxon>
        <taxon>Fungi</taxon>
        <taxon>Dikarya</taxon>
        <taxon>Ascomycota</taxon>
        <taxon>Pezizomycotina</taxon>
        <taxon>Sordariomycetes</taxon>
        <taxon>Sordariomycetidae</taxon>
        <taxon>Magnaporthales</taxon>
        <taxon>Magnaporthaceae</taxon>
        <taxon>Magnaporthiopsis</taxon>
    </lineage>
</organism>
<name>A0A0H2UFQ7_MAGP6</name>
<accession>A0A0H2UFQ7</accession>
<dbReference type="OrthoDB" id="416786at2759"/>
<protein>
    <recommendedName>
        <fullName evidence="2">Condensation domain-containing protein</fullName>
    </recommendedName>
</protein>
<feature type="region of interest" description="Disordered" evidence="1">
    <location>
        <begin position="1"/>
        <end position="22"/>
    </location>
</feature>
<reference evidence="3" key="2">
    <citation type="submission" date="2011-03" db="EMBL/GenBank/DDBJ databases">
        <title>Annotation of Magnaporthe poae ATCC 64411.</title>
        <authorList>
            <person name="Ma L.-J."/>
            <person name="Dead R."/>
            <person name="Young S.K."/>
            <person name="Zeng Q."/>
            <person name="Gargeya S."/>
            <person name="Fitzgerald M."/>
            <person name="Haas B."/>
            <person name="Abouelleil A."/>
            <person name="Alvarado L."/>
            <person name="Arachchi H.M."/>
            <person name="Berlin A."/>
            <person name="Brown A."/>
            <person name="Chapman S.B."/>
            <person name="Chen Z."/>
            <person name="Dunbar C."/>
            <person name="Freedman E."/>
            <person name="Gearin G."/>
            <person name="Gellesch M."/>
            <person name="Goldberg J."/>
            <person name="Griggs A."/>
            <person name="Gujja S."/>
            <person name="Heiman D."/>
            <person name="Howarth C."/>
            <person name="Larson L."/>
            <person name="Lui A."/>
            <person name="MacDonald P.J.P."/>
            <person name="Mehta T."/>
            <person name="Montmayeur A."/>
            <person name="Murphy C."/>
            <person name="Neiman D."/>
            <person name="Pearson M."/>
            <person name="Priest M."/>
            <person name="Roberts A."/>
            <person name="Saif S."/>
            <person name="Shea T."/>
            <person name="Shenoy N."/>
            <person name="Sisk P."/>
            <person name="Stolte C."/>
            <person name="Sykes S."/>
            <person name="Yandava C."/>
            <person name="Wortman J."/>
            <person name="Nusbaum C."/>
            <person name="Birren B."/>
        </authorList>
    </citation>
    <scope>NUCLEOTIDE SEQUENCE</scope>
    <source>
        <strain evidence="3">ATCC 64411</strain>
    </source>
</reference>
<dbReference type="Pfam" id="PF00668">
    <property type="entry name" value="Condensation"/>
    <property type="match status" value="1"/>
</dbReference>
<dbReference type="VEuPathDB" id="FungiDB:MAPG_11985"/>
<reference evidence="3" key="1">
    <citation type="submission" date="2010-05" db="EMBL/GenBank/DDBJ databases">
        <title>The Genome Sequence of Magnaporthe poae strain ATCC 64411.</title>
        <authorList>
            <consortium name="The Broad Institute Genome Sequencing Platform"/>
            <consortium name="Broad Institute Genome Sequencing Center for Infectious Disease"/>
            <person name="Ma L.-J."/>
            <person name="Dead R."/>
            <person name="Young S."/>
            <person name="Zeng Q."/>
            <person name="Koehrsen M."/>
            <person name="Alvarado L."/>
            <person name="Berlin A."/>
            <person name="Chapman S.B."/>
            <person name="Chen Z."/>
            <person name="Freedman E."/>
            <person name="Gellesch M."/>
            <person name="Goldberg J."/>
            <person name="Griggs A."/>
            <person name="Gujja S."/>
            <person name="Heilman E.R."/>
            <person name="Heiman D."/>
            <person name="Hepburn T."/>
            <person name="Howarth C."/>
            <person name="Jen D."/>
            <person name="Larson L."/>
            <person name="Mehta T."/>
            <person name="Neiman D."/>
            <person name="Pearson M."/>
            <person name="Roberts A."/>
            <person name="Saif S."/>
            <person name="Shea T."/>
            <person name="Shenoy N."/>
            <person name="Sisk P."/>
            <person name="Stolte C."/>
            <person name="Sykes S."/>
            <person name="Walk T."/>
            <person name="White J."/>
            <person name="Yandava C."/>
            <person name="Haas B."/>
            <person name="Nusbaum C."/>
            <person name="Birren B."/>
        </authorList>
    </citation>
    <scope>NUCLEOTIDE SEQUENCE</scope>
    <source>
        <strain evidence="3">ATCC 64411</strain>
    </source>
</reference>
<dbReference type="Gene3D" id="3.30.559.30">
    <property type="entry name" value="Nonribosomal peptide synthetase, condensation domain"/>
    <property type="match status" value="1"/>
</dbReference>
<sequence>MKAHTESSAVPRQEASQERKLDYWRTQLSDGVPAEFLTDRPRPAGALSGKTAVAAFTIKDSLHEAERGFSRARKATTFAVLLAAFRAAHYRFTGAEDAIVRTPKAGPVGA</sequence>
<feature type="domain" description="Condensation" evidence="2">
    <location>
        <begin position="12"/>
        <end position="106"/>
    </location>
</feature>
<gene>
    <name evidence="3" type="ORF">MAPG_11985</name>
</gene>
<dbReference type="SUPFAM" id="SSF52777">
    <property type="entry name" value="CoA-dependent acyltransferases"/>
    <property type="match status" value="1"/>
</dbReference>
<feature type="compositionally biased region" description="Polar residues" evidence="1">
    <location>
        <begin position="1"/>
        <end position="10"/>
    </location>
</feature>
<evidence type="ECO:0000259" key="2">
    <source>
        <dbReference type="Pfam" id="PF00668"/>
    </source>
</evidence>
<dbReference type="AlphaFoldDB" id="A0A0H2UFQ7"/>